<accession>A0A9W6NRL0</accession>
<gene>
    <name evidence="1" type="ORF">GCM10017581_081360</name>
</gene>
<name>A0A9W6NRL0_9ACTN</name>
<dbReference type="EMBL" id="BSFP01000072">
    <property type="protein sequence ID" value="GLL06386.1"/>
    <property type="molecule type" value="Genomic_DNA"/>
</dbReference>
<dbReference type="RefSeq" id="WP_261965249.1">
    <property type="nucleotide sequence ID" value="NZ_BAAAXA010000001.1"/>
</dbReference>
<reference evidence="1" key="2">
    <citation type="submission" date="2023-01" db="EMBL/GenBank/DDBJ databases">
        <authorList>
            <person name="Sun Q."/>
            <person name="Evtushenko L."/>
        </authorList>
    </citation>
    <scope>NUCLEOTIDE SEQUENCE</scope>
    <source>
        <strain evidence="1">VKM Ac-1321</strain>
    </source>
</reference>
<dbReference type="Proteomes" id="UP001143480">
    <property type="component" value="Unassembled WGS sequence"/>
</dbReference>
<comment type="caution">
    <text evidence="1">The sequence shown here is derived from an EMBL/GenBank/DDBJ whole genome shotgun (WGS) entry which is preliminary data.</text>
</comment>
<evidence type="ECO:0000313" key="2">
    <source>
        <dbReference type="Proteomes" id="UP001143480"/>
    </source>
</evidence>
<sequence length="102" mass="11312">MSCPATDEHVRRVDGAPAAGALDATAEQWFPAVPDRVRAHPVEGLIVFDAQDLRFLEFRALLHQQRHAERRSVMVTPCNPPATAAHLVELLRLSRIRIGAAR</sequence>
<proteinExistence type="predicted"/>
<keyword evidence="2" id="KW-1185">Reference proteome</keyword>
<reference evidence="1" key="1">
    <citation type="journal article" date="2014" name="Int. J. Syst. Evol. Microbiol.">
        <title>Complete genome sequence of Corynebacterium casei LMG S-19264T (=DSM 44701T), isolated from a smear-ripened cheese.</title>
        <authorList>
            <consortium name="US DOE Joint Genome Institute (JGI-PGF)"/>
            <person name="Walter F."/>
            <person name="Albersmeier A."/>
            <person name="Kalinowski J."/>
            <person name="Ruckert C."/>
        </authorList>
    </citation>
    <scope>NUCLEOTIDE SEQUENCE</scope>
    <source>
        <strain evidence="1">VKM Ac-1321</strain>
    </source>
</reference>
<organism evidence="1 2">
    <name type="scientific">Dactylosporangium matsuzakiense</name>
    <dbReference type="NCBI Taxonomy" id="53360"/>
    <lineage>
        <taxon>Bacteria</taxon>
        <taxon>Bacillati</taxon>
        <taxon>Actinomycetota</taxon>
        <taxon>Actinomycetes</taxon>
        <taxon>Micromonosporales</taxon>
        <taxon>Micromonosporaceae</taxon>
        <taxon>Dactylosporangium</taxon>
    </lineage>
</organism>
<evidence type="ECO:0000313" key="1">
    <source>
        <dbReference type="EMBL" id="GLL06386.1"/>
    </source>
</evidence>
<dbReference type="AlphaFoldDB" id="A0A9W6NRL0"/>
<protein>
    <submittedName>
        <fullName evidence="1">Uncharacterized protein</fullName>
    </submittedName>
</protein>